<evidence type="ECO:0000256" key="1">
    <source>
        <dbReference type="ARBA" id="ARBA00009551"/>
    </source>
</evidence>
<accession>C7U319</accession>
<protein>
    <submittedName>
        <fullName evidence="4">Putative E4 protein</fullName>
    </submittedName>
</protein>
<dbReference type="Pfam" id="PF02711">
    <property type="entry name" value="Pap_E4"/>
    <property type="match status" value="1"/>
</dbReference>
<organism evidence="4 5">
    <name type="scientific">Human papillomavirus 125</name>
    <dbReference type="NCBI Taxonomy" id="673323"/>
    <lineage>
        <taxon>Viruses</taxon>
        <taxon>Monodnaviria</taxon>
        <taxon>Shotokuvirae</taxon>
        <taxon>Cossaviricota</taxon>
        <taxon>Papovaviricetes</taxon>
        <taxon>Zurhausenvirales</taxon>
        <taxon>Papillomaviridae</taxon>
        <taxon>Firstpapillomavirinae</taxon>
        <taxon>Alphapapillomavirus</taxon>
        <taxon>Alphapapillomavirus 2</taxon>
    </lineage>
</organism>
<evidence type="ECO:0000256" key="3">
    <source>
        <dbReference type="SAM" id="MobiDB-lite"/>
    </source>
</evidence>
<dbReference type="InterPro" id="IPR003861">
    <property type="entry name" value="Papilloma_E4"/>
</dbReference>
<proteinExistence type="inferred from homology"/>
<evidence type="ECO:0000313" key="5">
    <source>
        <dbReference type="Proteomes" id="UP000153148"/>
    </source>
</evidence>
<feature type="region of interest" description="Disordered" evidence="3">
    <location>
        <begin position="1"/>
        <end position="70"/>
    </location>
</feature>
<evidence type="ECO:0000256" key="2">
    <source>
        <dbReference type="ARBA" id="ARBA00022518"/>
    </source>
</evidence>
<name>C7U319_9PAPI</name>
<dbReference type="EMBL" id="FN547152">
    <property type="protein sequence ID" value="CBD35698.2"/>
    <property type="molecule type" value="Genomic_DNA"/>
</dbReference>
<sequence>MADTSAHERYPLLDLCTPVPPQRPPKPRWARPKDRSKGDSDSRRSIGESSSSSGNIPTPPPRKPLNERVNHWTVTGPGTVTLQVHTPSGTEVTLTVYL</sequence>
<reference evidence="4 5" key="1">
    <citation type="journal article" date="2011" name="PLoS ONE">
        <title>Characterization of Novel Cutaneous Human Papillomavirus Genotypes HPV-150 and HPV-151.</title>
        <authorList>
            <person name="Kovanda A."/>
            <person name="Kocjan B.J."/>
            <person name="Potonik M."/>
            <person name="Poljak M."/>
        </authorList>
    </citation>
    <scope>NUCLEOTIDE SEQUENCE [LARGE SCALE GENOMIC DNA]</scope>
    <source>
        <strain evidence="4">SIBX9</strain>
    </source>
</reference>
<comment type="similarity">
    <text evidence="1">Belongs to the papillomaviridae E4 protein family.</text>
</comment>
<dbReference type="Proteomes" id="UP000153148">
    <property type="component" value="Genome"/>
</dbReference>
<gene>
    <name evidence="4" type="primary">E1-E4</name>
</gene>
<keyword evidence="2" id="KW-0244">Early protein</keyword>
<feature type="compositionally biased region" description="Basic and acidic residues" evidence="3">
    <location>
        <begin position="31"/>
        <end position="46"/>
    </location>
</feature>
<feature type="compositionally biased region" description="Basic and acidic residues" evidence="3">
    <location>
        <begin position="1"/>
        <end position="11"/>
    </location>
</feature>
<evidence type="ECO:0000313" key="4">
    <source>
        <dbReference type="EMBL" id="CBD35698.2"/>
    </source>
</evidence>